<evidence type="ECO:0000313" key="1">
    <source>
        <dbReference type="EMBL" id="KAI8434457.1"/>
    </source>
</evidence>
<dbReference type="Proteomes" id="UP001064048">
    <property type="component" value="Chromosome 21"/>
</dbReference>
<protein>
    <submittedName>
        <fullName evidence="1">Uncharacterized protein</fullName>
    </submittedName>
</protein>
<keyword evidence="2" id="KW-1185">Reference proteome</keyword>
<proteinExistence type="predicted"/>
<evidence type="ECO:0000313" key="2">
    <source>
        <dbReference type="Proteomes" id="UP001064048"/>
    </source>
</evidence>
<gene>
    <name evidence="1" type="ORF">MSG28_012476</name>
</gene>
<reference evidence="1 2" key="1">
    <citation type="journal article" date="2022" name="Genome Biol. Evol.">
        <title>The Spruce Budworm Genome: Reconstructing the Evolutionary History of Antifreeze Proteins.</title>
        <authorList>
            <person name="Beliveau C."/>
            <person name="Gagne P."/>
            <person name="Picq S."/>
            <person name="Vernygora O."/>
            <person name="Keeling C.I."/>
            <person name="Pinkney K."/>
            <person name="Doucet D."/>
            <person name="Wen F."/>
            <person name="Johnston J.S."/>
            <person name="Maaroufi H."/>
            <person name="Boyle B."/>
            <person name="Laroche J."/>
            <person name="Dewar K."/>
            <person name="Juretic N."/>
            <person name="Blackburn G."/>
            <person name="Nisole A."/>
            <person name="Brunet B."/>
            <person name="Brandao M."/>
            <person name="Lumley L."/>
            <person name="Duan J."/>
            <person name="Quan G."/>
            <person name="Lucarotti C.J."/>
            <person name="Roe A.D."/>
            <person name="Sperling F.A.H."/>
            <person name="Levesque R.C."/>
            <person name="Cusson M."/>
        </authorList>
    </citation>
    <scope>NUCLEOTIDE SEQUENCE [LARGE SCALE GENOMIC DNA]</scope>
    <source>
        <strain evidence="1">Glfc:IPQL:Cfum</strain>
    </source>
</reference>
<organism evidence="1 2">
    <name type="scientific">Choristoneura fumiferana</name>
    <name type="common">Spruce budworm moth</name>
    <name type="synonym">Archips fumiferana</name>
    <dbReference type="NCBI Taxonomy" id="7141"/>
    <lineage>
        <taxon>Eukaryota</taxon>
        <taxon>Metazoa</taxon>
        <taxon>Ecdysozoa</taxon>
        <taxon>Arthropoda</taxon>
        <taxon>Hexapoda</taxon>
        <taxon>Insecta</taxon>
        <taxon>Pterygota</taxon>
        <taxon>Neoptera</taxon>
        <taxon>Endopterygota</taxon>
        <taxon>Lepidoptera</taxon>
        <taxon>Glossata</taxon>
        <taxon>Ditrysia</taxon>
        <taxon>Tortricoidea</taxon>
        <taxon>Tortricidae</taxon>
        <taxon>Tortricinae</taxon>
        <taxon>Choristoneura</taxon>
    </lineage>
</organism>
<dbReference type="EMBL" id="CM046121">
    <property type="protein sequence ID" value="KAI8434457.1"/>
    <property type="molecule type" value="Genomic_DNA"/>
</dbReference>
<name>A0ACC0KD99_CHOFU</name>
<accession>A0ACC0KD99</accession>
<sequence>MSTSQKLKNMKREKLPEEFGAENIDNTAPPKKILNDIEQTNHKAFAFLNHTRRPRYNTRNYEQYLHHELPGHPLSAFPEEWEGELSTDYFEPFPYKCIKPRMITPLNNKHRLDPVSELLKLKHEWFLKYVHMKNSCVCYKVNLIEKLTEHDDEVVSCPKHFVDMAEHLESDPDPYFTDTSNWYYAGSGNMQLVYFNYMEYMLCSEFNFCYLFEFNRDELTFSPDVAASFDCGEGNNIYESICSSQDIIALRTKRKVFVLKIVTSNHLIKIEQLKVAESETPFTSISFDEYHKNILYVTDINNDLKIVNIDRLTARTIKMKNKINSLVNNWSSVIGSERPYFTHVAGNSITLYDKRTNEVIHTWDNLSKVTDDATCNRITAAKYSPGSPYMYFGTNHHLFLMDLRYQMNTELKLVQRWTHGMQCYPTYISICNFEFNKELVCLSSQWCEDMCIVPNYIQSLKDSGFTGVTLPYRPPSILQTMNEARNQALCLDVYNSLENRLVTALSGILLVEQGEKYIILSQNALGDISSHMLYPEHMEMFIEDDSVQALHDWSQDNVTEKEDFEVSFVRDISKVWKKLKKVPDGAINEQFTKETTFSEQEIHDMFQNGELDEGLLDVWVDEDNTNVEDLSLGLSLNITQE</sequence>
<comment type="caution">
    <text evidence="1">The sequence shown here is derived from an EMBL/GenBank/DDBJ whole genome shotgun (WGS) entry which is preliminary data.</text>
</comment>